<reference evidence="1" key="2">
    <citation type="submission" date="2020-09" db="EMBL/GenBank/DDBJ databases">
        <authorList>
            <person name="Sun Q."/>
            <person name="Zhou Y."/>
        </authorList>
    </citation>
    <scope>NUCLEOTIDE SEQUENCE</scope>
    <source>
        <strain evidence="1">CGMCC 1.12987</strain>
    </source>
</reference>
<proteinExistence type="predicted"/>
<reference evidence="1" key="1">
    <citation type="journal article" date="2014" name="Int. J. Syst. Evol. Microbiol.">
        <title>Complete genome sequence of Corynebacterium casei LMG S-19264T (=DSM 44701T), isolated from a smear-ripened cheese.</title>
        <authorList>
            <consortium name="US DOE Joint Genome Institute (JGI-PGF)"/>
            <person name="Walter F."/>
            <person name="Albersmeier A."/>
            <person name="Kalinowski J."/>
            <person name="Ruckert C."/>
        </authorList>
    </citation>
    <scope>NUCLEOTIDE SEQUENCE</scope>
    <source>
        <strain evidence="1">CGMCC 1.12987</strain>
    </source>
</reference>
<sequence>METRFKDDGKPVYSFYYYDSQDDWAKTKVDTFNAMIFTRAEYFEEFDWKTRRGGR</sequence>
<keyword evidence="2" id="KW-1185">Reference proteome</keyword>
<evidence type="ECO:0000313" key="1">
    <source>
        <dbReference type="EMBL" id="GGG17337.1"/>
    </source>
</evidence>
<gene>
    <name evidence="1" type="ORF">GCM10010916_37710</name>
</gene>
<protein>
    <submittedName>
        <fullName evidence="1">Uncharacterized protein</fullName>
    </submittedName>
</protein>
<name>A0A917G0W0_9BACL</name>
<dbReference type="AlphaFoldDB" id="A0A917G0W0"/>
<accession>A0A917G0W0</accession>
<dbReference type="Proteomes" id="UP000644756">
    <property type="component" value="Unassembled WGS sequence"/>
</dbReference>
<dbReference type="EMBL" id="BMGR01000013">
    <property type="protein sequence ID" value="GGG17337.1"/>
    <property type="molecule type" value="Genomic_DNA"/>
</dbReference>
<organism evidence="1 2">
    <name type="scientific">Paenibacillus abyssi</name>
    <dbReference type="NCBI Taxonomy" id="1340531"/>
    <lineage>
        <taxon>Bacteria</taxon>
        <taxon>Bacillati</taxon>
        <taxon>Bacillota</taxon>
        <taxon>Bacilli</taxon>
        <taxon>Bacillales</taxon>
        <taxon>Paenibacillaceae</taxon>
        <taxon>Paenibacillus</taxon>
    </lineage>
</organism>
<comment type="caution">
    <text evidence="1">The sequence shown here is derived from an EMBL/GenBank/DDBJ whole genome shotgun (WGS) entry which is preliminary data.</text>
</comment>
<evidence type="ECO:0000313" key="2">
    <source>
        <dbReference type="Proteomes" id="UP000644756"/>
    </source>
</evidence>